<proteinExistence type="predicted"/>
<reference evidence="3 4" key="1">
    <citation type="submission" date="2023-12" db="EMBL/GenBank/DDBJ databases">
        <title>A high-quality genome assembly for Dillenia turbinata (Dilleniales).</title>
        <authorList>
            <person name="Chanderbali A."/>
        </authorList>
    </citation>
    <scope>NUCLEOTIDE SEQUENCE [LARGE SCALE GENOMIC DNA]</scope>
    <source>
        <strain evidence="3">LSX21</strain>
        <tissue evidence="3">Leaf</tissue>
    </source>
</reference>
<keyword evidence="3" id="KW-0695">RNA-directed DNA polymerase</keyword>
<name>A0AAN8V4G4_9MAGN</name>
<evidence type="ECO:0000256" key="1">
    <source>
        <dbReference type="ARBA" id="ARBA00023268"/>
    </source>
</evidence>
<protein>
    <submittedName>
        <fullName evidence="3">Reverse transcriptase/retrotransposon-derived protein, RNase H-like domain</fullName>
    </submittedName>
</protein>
<evidence type="ECO:0000259" key="2">
    <source>
        <dbReference type="Pfam" id="PF17919"/>
    </source>
</evidence>
<dbReference type="GO" id="GO:0003964">
    <property type="term" value="F:RNA-directed DNA polymerase activity"/>
    <property type="evidence" value="ECO:0007669"/>
    <property type="project" value="UniProtKB-KW"/>
</dbReference>
<dbReference type="PANTHER" id="PTHR37984">
    <property type="entry name" value="PROTEIN CBG26694"/>
    <property type="match status" value="1"/>
</dbReference>
<keyword evidence="4" id="KW-1185">Reference proteome</keyword>
<dbReference type="InterPro" id="IPR041577">
    <property type="entry name" value="RT_RNaseH_2"/>
</dbReference>
<evidence type="ECO:0000313" key="4">
    <source>
        <dbReference type="Proteomes" id="UP001370490"/>
    </source>
</evidence>
<dbReference type="Pfam" id="PF17919">
    <property type="entry name" value="RT_RNaseH_2"/>
    <property type="match status" value="1"/>
</dbReference>
<dbReference type="PANTHER" id="PTHR37984:SF5">
    <property type="entry name" value="PROTEIN NYNRIN-LIKE"/>
    <property type="match status" value="1"/>
</dbReference>
<dbReference type="InterPro" id="IPR043128">
    <property type="entry name" value="Rev_trsase/Diguanyl_cyclase"/>
</dbReference>
<sequence>MELRWILARLRYFIRNFSTVIAPITNCMKKGEFTWINATSNAFKEVKKKMTETPVLRLPHFGKVFEVTCDASHVGIGGVLSQEEHPIAYFSEKLN</sequence>
<organism evidence="3 4">
    <name type="scientific">Dillenia turbinata</name>
    <dbReference type="NCBI Taxonomy" id="194707"/>
    <lineage>
        <taxon>Eukaryota</taxon>
        <taxon>Viridiplantae</taxon>
        <taxon>Streptophyta</taxon>
        <taxon>Embryophyta</taxon>
        <taxon>Tracheophyta</taxon>
        <taxon>Spermatophyta</taxon>
        <taxon>Magnoliopsida</taxon>
        <taxon>eudicotyledons</taxon>
        <taxon>Gunneridae</taxon>
        <taxon>Pentapetalae</taxon>
        <taxon>Dilleniales</taxon>
        <taxon>Dilleniaceae</taxon>
        <taxon>Dillenia</taxon>
    </lineage>
</organism>
<dbReference type="InterPro" id="IPR050951">
    <property type="entry name" value="Retrovirus_Pol_polyprotein"/>
</dbReference>
<dbReference type="EMBL" id="JBAMMX010000020">
    <property type="protein sequence ID" value="KAK6921268.1"/>
    <property type="molecule type" value="Genomic_DNA"/>
</dbReference>
<gene>
    <name evidence="3" type="ORF">RJ641_014946</name>
</gene>
<feature type="domain" description="Reverse transcriptase/retrotransposon-derived protein RNase H-like" evidence="2">
    <location>
        <begin position="35"/>
        <end position="95"/>
    </location>
</feature>
<dbReference type="SUPFAM" id="SSF56672">
    <property type="entry name" value="DNA/RNA polymerases"/>
    <property type="match status" value="1"/>
</dbReference>
<dbReference type="AlphaFoldDB" id="A0AAN8V4G4"/>
<accession>A0AAN8V4G4</accession>
<dbReference type="Proteomes" id="UP001370490">
    <property type="component" value="Unassembled WGS sequence"/>
</dbReference>
<keyword evidence="1" id="KW-0511">Multifunctional enzyme</keyword>
<comment type="caution">
    <text evidence="3">The sequence shown here is derived from an EMBL/GenBank/DDBJ whole genome shotgun (WGS) entry which is preliminary data.</text>
</comment>
<dbReference type="Gene3D" id="3.30.70.270">
    <property type="match status" value="1"/>
</dbReference>
<evidence type="ECO:0000313" key="3">
    <source>
        <dbReference type="EMBL" id="KAK6921268.1"/>
    </source>
</evidence>
<dbReference type="InterPro" id="IPR043502">
    <property type="entry name" value="DNA/RNA_pol_sf"/>
</dbReference>
<keyword evidence="3" id="KW-0808">Transferase</keyword>
<keyword evidence="3" id="KW-0548">Nucleotidyltransferase</keyword>